<proteinExistence type="predicted"/>
<evidence type="ECO:0000313" key="2">
    <source>
        <dbReference type="EMBL" id="EDW52909.1"/>
    </source>
</evidence>
<dbReference type="STRING" id="7238.B4I078"/>
<keyword evidence="1" id="KW-0175">Coiled coil</keyword>
<dbReference type="AlphaFoldDB" id="B4I078"/>
<name>B4I078_DROSE</name>
<dbReference type="EMBL" id="CH480819">
    <property type="protein sequence ID" value="EDW52909.1"/>
    <property type="molecule type" value="Genomic_DNA"/>
</dbReference>
<accession>B4I078</accession>
<feature type="coiled-coil region" evidence="1">
    <location>
        <begin position="16"/>
        <end position="77"/>
    </location>
</feature>
<dbReference type="HOGENOM" id="CLU_180282_0_0_1"/>
<organism evidence="3">
    <name type="scientific">Drosophila sechellia</name>
    <name type="common">Fruit fly</name>
    <dbReference type="NCBI Taxonomy" id="7238"/>
    <lineage>
        <taxon>Eukaryota</taxon>
        <taxon>Metazoa</taxon>
        <taxon>Ecdysozoa</taxon>
        <taxon>Arthropoda</taxon>
        <taxon>Hexapoda</taxon>
        <taxon>Insecta</taxon>
        <taxon>Pterygota</taxon>
        <taxon>Neoptera</taxon>
        <taxon>Endopterygota</taxon>
        <taxon>Diptera</taxon>
        <taxon>Brachycera</taxon>
        <taxon>Muscomorpha</taxon>
        <taxon>Ephydroidea</taxon>
        <taxon>Drosophilidae</taxon>
        <taxon>Drosophila</taxon>
        <taxon>Sophophora</taxon>
    </lineage>
</organism>
<evidence type="ECO:0000256" key="1">
    <source>
        <dbReference type="SAM" id="Coils"/>
    </source>
</evidence>
<reference evidence="2 3" key="1">
    <citation type="journal article" date="2007" name="Nature">
        <title>Evolution of genes and genomes on the Drosophila phylogeny.</title>
        <authorList>
            <consortium name="Drosophila 12 Genomes Consortium"/>
            <person name="Clark A.G."/>
            <person name="Eisen M.B."/>
            <person name="Smith D.R."/>
            <person name="Bergman C.M."/>
            <person name="Oliver B."/>
            <person name="Markow T.A."/>
            <person name="Kaufman T.C."/>
            <person name="Kellis M."/>
            <person name="Gelbart W."/>
            <person name="Iyer V.N."/>
            <person name="Pollard D.A."/>
            <person name="Sackton T.B."/>
            <person name="Larracuente A.M."/>
            <person name="Singh N.D."/>
            <person name="Abad J.P."/>
            <person name="Abt D.N."/>
            <person name="Adryan B."/>
            <person name="Aguade M."/>
            <person name="Akashi H."/>
            <person name="Anderson W.W."/>
            <person name="Aquadro C.F."/>
            <person name="Ardell D.H."/>
            <person name="Arguello R."/>
            <person name="Artieri C.G."/>
            <person name="Barbash D.A."/>
            <person name="Barker D."/>
            <person name="Barsanti P."/>
            <person name="Batterham P."/>
            <person name="Batzoglou S."/>
            <person name="Begun D."/>
            <person name="Bhutkar A."/>
            <person name="Blanco E."/>
            <person name="Bosak S.A."/>
            <person name="Bradley R.K."/>
            <person name="Brand A.D."/>
            <person name="Brent M.R."/>
            <person name="Brooks A.N."/>
            <person name="Brown R.H."/>
            <person name="Butlin R.K."/>
            <person name="Caggese C."/>
            <person name="Calvi B.R."/>
            <person name="Bernardo de Carvalho A."/>
            <person name="Caspi A."/>
            <person name="Castrezana S."/>
            <person name="Celniker S.E."/>
            <person name="Chang J.L."/>
            <person name="Chapple C."/>
            <person name="Chatterji S."/>
            <person name="Chinwalla A."/>
            <person name="Civetta A."/>
            <person name="Clifton S.W."/>
            <person name="Comeron J.M."/>
            <person name="Costello J.C."/>
            <person name="Coyne J.A."/>
            <person name="Daub J."/>
            <person name="David R.G."/>
            <person name="Delcher A.L."/>
            <person name="Delehaunty K."/>
            <person name="Do C.B."/>
            <person name="Ebling H."/>
            <person name="Edwards K."/>
            <person name="Eickbush T."/>
            <person name="Evans J.D."/>
            <person name="Filipski A."/>
            <person name="Findeiss S."/>
            <person name="Freyhult E."/>
            <person name="Fulton L."/>
            <person name="Fulton R."/>
            <person name="Garcia A.C."/>
            <person name="Gardiner A."/>
            <person name="Garfield D.A."/>
            <person name="Garvin B.E."/>
            <person name="Gibson G."/>
            <person name="Gilbert D."/>
            <person name="Gnerre S."/>
            <person name="Godfrey J."/>
            <person name="Good R."/>
            <person name="Gotea V."/>
            <person name="Gravely B."/>
            <person name="Greenberg A.J."/>
            <person name="Griffiths-Jones S."/>
            <person name="Gross S."/>
            <person name="Guigo R."/>
            <person name="Gustafson E.A."/>
            <person name="Haerty W."/>
            <person name="Hahn M.W."/>
            <person name="Halligan D.L."/>
            <person name="Halpern A.L."/>
            <person name="Halter G.M."/>
            <person name="Han M.V."/>
            <person name="Heger A."/>
            <person name="Hillier L."/>
            <person name="Hinrichs A.S."/>
            <person name="Holmes I."/>
            <person name="Hoskins R.A."/>
            <person name="Hubisz M.J."/>
            <person name="Hultmark D."/>
            <person name="Huntley M.A."/>
            <person name="Jaffe D.B."/>
            <person name="Jagadeeshan S."/>
            <person name="Jeck W.R."/>
            <person name="Johnson J."/>
            <person name="Jones C.D."/>
            <person name="Jordan W.C."/>
            <person name="Karpen G.H."/>
            <person name="Kataoka E."/>
            <person name="Keightley P.D."/>
            <person name="Kheradpour P."/>
            <person name="Kirkness E.F."/>
            <person name="Koerich L.B."/>
            <person name="Kristiansen K."/>
            <person name="Kudrna D."/>
            <person name="Kulathinal R.J."/>
            <person name="Kumar S."/>
            <person name="Kwok R."/>
            <person name="Lander E."/>
            <person name="Langley C.H."/>
            <person name="Lapoint R."/>
            <person name="Lazzaro B.P."/>
            <person name="Lee S.J."/>
            <person name="Levesque L."/>
            <person name="Li R."/>
            <person name="Lin C.F."/>
            <person name="Lin M.F."/>
            <person name="Lindblad-Toh K."/>
            <person name="Llopart A."/>
            <person name="Long M."/>
            <person name="Low L."/>
            <person name="Lozovsky E."/>
            <person name="Lu J."/>
            <person name="Luo M."/>
            <person name="Machado C.A."/>
            <person name="Makalowski W."/>
            <person name="Marzo M."/>
            <person name="Matsuda M."/>
            <person name="Matzkin L."/>
            <person name="McAllister B."/>
            <person name="McBride C.S."/>
            <person name="McKernan B."/>
            <person name="McKernan K."/>
            <person name="Mendez-Lago M."/>
            <person name="Minx P."/>
            <person name="Mollenhauer M.U."/>
            <person name="Montooth K."/>
            <person name="Mount S.M."/>
            <person name="Mu X."/>
            <person name="Myers E."/>
            <person name="Negre B."/>
            <person name="Newfeld S."/>
            <person name="Nielsen R."/>
            <person name="Noor M.A."/>
            <person name="O'Grady P."/>
            <person name="Pachter L."/>
            <person name="Papaceit M."/>
            <person name="Parisi M.J."/>
            <person name="Parisi M."/>
            <person name="Parts L."/>
            <person name="Pedersen J.S."/>
            <person name="Pesole G."/>
            <person name="Phillippy A.M."/>
            <person name="Ponting C.P."/>
            <person name="Pop M."/>
            <person name="Porcelli D."/>
            <person name="Powell J.R."/>
            <person name="Prohaska S."/>
            <person name="Pruitt K."/>
            <person name="Puig M."/>
            <person name="Quesneville H."/>
            <person name="Ram K.R."/>
            <person name="Rand D."/>
            <person name="Rasmussen M.D."/>
            <person name="Reed L.K."/>
            <person name="Reenan R."/>
            <person name="Reily A."/>
            <person name="Remington K.A."/>
            <person name="Rieger T.T."/>
            <person name="Ritchie M.G."/>
            <person name="Robin C."/>
            <person name="Rogers Y.H."/>
            <person name="Rohde C."/>
            <person name="Rozas J."/>
            <person name="Rubenfield M.J."/>
            <person name="Ruiz A."/>
            <person name="Russo S."/>
            <person name="Salzberg S.L."/>
            <person name="Sanchez-Gracia A."/>
            <person name="Saranga D.J."/>
            <person name="Sato H."/>
            <person name="Schaeffer S.W."/>
            <person name="Schatz M.C."/>
            <person name="Schlenke T."/>
            <person name="Schwartz R."/>
            <person name="Segarra C."/>
            <person name="Singh R.S."/>
            <person name="Sirot L."/>
            <person name="Sirota M."/>
            <person name="Sisneros N.B."/>
            <person name="Smith C.D."/>
            <person name="Smith T.F."/>
            <person name="Spieth J."/>
            <person name="Stage D.E."/>
            <person name="Stark A."/>
            <person name="Stephan W."/>
            <person name="Strausberg R.L."/>
            <person name="Strempel S."/>
            <person name="Sturgill D."/>
            <person name="Sutton G."/>
            <person name="Sutton G.G."/>
            <person name="Tao W."/>
            <person name="Teichmann S."/>
            <person name="Tobari Y.N."/>
            <person name="Tomimura Y."/>
            <person name="Tsolas J.M."/>
            <person name="Valente V.L."/>
            <person name="Venter E."/>
            <person name="Venter J.C."/>
            <person name="Vicario S."/>
            <person name="Vieira F.G."/>
            <person name="Vilella A.J."/>
            <person name="Villasante A."/>
            <person name="Walenz B."/>
            <person name="Wang J."/>
            <person name="Wasserman M."/>
            <person name="Watts T."/>
            <person name="Wilson D."/>
            <person name="Wilson R.K."/>
            <person name="Wing R.A."/>
            <person name="Wolfner M.F."/>
            <person name="Wong A."/>
            <person name="Wong G.K."/>
            <person name="Wu C.I."/>
            <person name="Wu G."/>
            <person name="Yamamoto D."/>
            <person name="Yang H.P."/>
            <person name="Yang S.P."/>
            <person name="Yorke J.A."/>
            <person name="Yoshida K."/>
            <person name="Zdobnov E."/>
            <person name="Zhang P."/>
            <person name="Zhang Y."/>
            <person name="Zimin A.V."/>
            <person name="Baldwin J."/>
            <person name="Abdouelleil A."/>
            <person name="Abdulkadir J."/>
            <person name="Abebe A."/>
            <person name="Abera B."/>
            <person name="Abreu J."/>
            <person name="Acer S.C."/>
            <person name="Aftuck L."/>
            <person name="Alexander A."/>
            <person name="An P."/>
            <person name="Anderson E."/>
            <person name="Anderson S."/>
            <person name="Arachi H."/>
            <person name="Azer M."/>
            <person name="Bachantsang P."/>
            <person name="Barry A."/>
            <person name="Bayul T."/>
            <person name="Berlin A."/>
            <person name="Bessette D."/>
            <person name="Bloom T."/>
            <person name="Blye J."/>
            <person name="Boguslavskiy L."/>
            <person name="Bonnet C."/>
            <person name="Boukhgalter B."/>
            <person name="Bourzgui I."/>
            <person name="Brown A."/>
            <person name="Cahill P."/>
            <person name="Channer S."/>
            <person name="Cheshatsang Y."/>
            <person name="Chuda L."/>
            <person name="Citroen M."/>
            <person name="Collymore A."/>
            <person name="Cooke P."/>
            <person name="Costello M."/>
            <person name="D'Aco K."/>
            <person name="Daza R."/>
            <person name="De Haan G."/>
            <person name="DeGray S."/>
            <person name="DeMaso C."/>
            <person name="Dhargay N."/>
            <person name="Dooley K."/>
            <person name="Dooley E."/>
            <person name="Doricent M."/>
            <person name="Dorje P."/>
            <person name="Dorjee K."/>
            <person name="Dupes A."/>
            <person name="Elong R."/>
            <person name="Falk J."/>
            <person name="Farina A."/>
            <person name="Faro S."/>
            <person name="Ferguson D."/>
            <person name="Fisher S."/>
            <person name="Foley C.D."/>
            <person name="Franke A."/>
            <person name="Friedrich D."/>
            <person name="Gadbois L."/>
            <person name="Gearin G."/>
            <person name="Gearin C.R."/>
            <person name="Giannoukos G."/>
            <person name="Goode T."/>
            <person name="Graham J."/>
            <person name="Grandbois E."/>
            <person name="Grewal S."/>
            <person name="Gyaltsen K."/>
            <person name="Hafez N."/>
            <person name="Hagos B."/>
            <person name="Hall J."/>
            <person name="Henson C."/>
            <person name="Hollinger A."/>
            <person name="Honan T."/>
            <person name="Huard M.D."/>
            <person name="Hughes L."/>
            <person name="Hurhula B."/>
            <person name="Husby M.E."/>
            <person name="Kamat A."/>
            <person name="Kanga B."/>
            <person name="Kashin S."/>
            <person name="Khazanovich D."/>
            <person name="Kisner P."/>
            <person name="Lance K."/>
            <person name="Lara M."/>
            <person name="Lee W."/>
            <person name="Lennon N."/>
            <person name="Letendre F."/>
            <person name="LeVine R."/>
            <person name="Lipovsky A."/>
            <person name="Liu X."/>
            <person name="Liu J."/>
            <person name="Liu S."/>
            <person name="Lokyitsang T."/>
            <person name="Lokyitsang Y."/>
            <person name="Lubonja R."/>
            <person name="Lui A."/>
            <person name="MacDonald P."/>
            <person name="Magnisalis V."/>
            <person name="Maru K."/>
            <person name="Matthews C."/>
            <person name="McCusker W."/>
            <person name="McDonough S."/>
            <person name="Mehta T."/>
            <person name="Meldrim J."/>
            <person name="Meneus L."/>
            <person name="Mihai O."/>
            <person name="Mihalev A."/>
            <person name="Mihova T."/>
            <person name="Mittelman R."/>
            <person name="Mlenga V."/>
            <person name="Montmayeur A."/>
            <person name="Mulrain L."/>
            <person name="Navidi A."/>
            <person name="Naylor J."/>
            <person name="Negash T."/>
            <person name="Nguyen T."/>
            <person name="Nguyen N."/>
            <person name="Nicol R."/>
            <person name="Norbu C."/>
            <person name="Norbu N."/>
            <person name="Novod N."/>
            <person name="O'Neill B."/>
            <person name="Osman S."/>
            <person name="Markiewicz E."/>
            <person name="Oyono O.L."/>
            <person name="Patti C."/>
            <person name="Phunkhang P."/>
            <person name="Pierre F."/>
            <person name="Priest M."/>
            <person name="Raghuraman S."/>
            <person name="Rege F."/>
            <person name="Reyes R."/>
            <person name="Rise C."/>
            <person name="Rogov P."/>
            <person name="Ross K."/>
            <person name="Ryan E."/>
            <person name="Settipalli S."/>
            <person name="Shea T."/>
            <person name="Sherpa N."/>
            <person name="Shi L."/>
            <person name="Shih D."/>
            <person name="Sparrow T."/>
            <person name="Spaulding J."/>
            <person name="Stalker J."/>
            <person name="Stange-Thomann N."/>
            <person name="Stavropoulos S."/>
            <person name="Stone C."/>
            <person name="Strader C."/>
            <person name="Tesfaye S."/>
            <person name="Thomson T."/>
            <person name="Thoulutsang Y."/>
            <person name="Thoulutsang D."/>
            <person name="Topham K."/>
            <person name="Topping I."/>
            <person name="Tsamla T."/>
            <person name="Vassiliev H."/>
            <person name="Vo A."/>
            <person name="Wangchuk T."/>
            <person name="Wangdi T."/>
            <person name="Weiand M."/>
            <person name="Wilkinson J."/>
            <person name="Wilson A."/>
            <person name="Yadav S."/>
            <person name="Young G."/>
            <person name="Yu Q."/>
            <person name="Zembek L."/>
            <person name="Zhong D."/>
            <person name="Zimmer A."/>
            <person name="Zwirko Z."/>
            <person name="Jaffe D.B."/>
            <person name="Alvarez P."/>
            <person name="Brockman W."/>
            <person name="Butler J."/>
            <person name="Chin C."/>
            <person name="Gnerre S."/>
            <person name="Grabherr M."/>
            <person name="Kleber M."/>
            <person name="Mauceli E."/>
            <person name="MacCallum I."/>
        </authorList>
    </citation>
    <scope>NUCLEOTIDE SEQUENCE [LARGE SCALE GENOMIC DNA]</scope>
    <source>
        <strain evidence="3">Rob3c / Tucson 14021-0248.25</strain>
    </source>
</reference>
<sequence length="98" mass="11271">MQSAQPWFDTPPTPKKLDAEDILDQATDNIAELNETNLNMHNELEEQKASEEISVLKMRMKQVNEKLEKNLANQKALYAKICGLLEKMKDYEDFGEGQ</sequence>
<gene>
    <name evidence="2" type="primary">Dsec\GM12564</name>
    <name evidence="2" type="ORF">Dsec_GM12564</name>
</gene>
<dbReference type="PhylomeDB" id="B4I078"/>
<dbReference type="Proteomes" id="UP000001292">
    <property type="component" value="Unassembled WGS sequence"/>
</dbReference>
<keyword evidence="3" id="KW-1185">Reference proteome</keyword>
<evidence type="ECO:0000313" key="3">
    <source>
        <dbReference type="Proteomes" id="UP000001292"/>
    </source>
</evidence>
<protein>
    <submittedName>
        <fullName evidence="2">GM12564</fullName>
    </submittedName>
</protein>